<keyword evidence="1" id="KW-1133">Transmembrane helix</keyword>
<reference evidence="2" key="1">
    <citation type="journal article" date="2019" name="bioRxiv">
        <title>The Genome of the Zebra Mussel, Dreissena polymorpha: A Resource for Invasive Species Research.</title>
        <authorList>
            <person name="McCartney M.A."/>
            <person name="Auch B."/>
            <person name="Kono T."/>
            <person name="Mallez S."/>
            <person name="Zhang Y."/>
            <person name="Obille A."/>
            <person name="Becker A."/>
            <person name="Abrahante J.E."/>
            <person name="Garbe J."/>
            <person name="Badalamenti J.P."/>
            <person name="Herman A."/>
            <person name="Mangelson H."/>
            <person name="Liachko I."/>
            <person name="Sullivan S."/>
            <person name="Sone E.D."/>
            <person name="Koren S."/>
            <person name="Silverstein K.A.T."/>
            <person name="Beckman K.B."/>
            <person name="Gohl D.M."/>
        </authorList>
    </citation>
    <scope>NUCLEOTIDE SEQUENCE</scope>
    <source>
        <strain evidence="2">Duluth1</strain>
        <tissue evidence="2">Whole animal</tissue>
    </source>
</reference>
<accession>A0A9D4HYI0</accession>
<feature type="transmembrane region" description="Helical" evidence="1">
    <location>
        <begin position="6"/>
        <end position="30"/>
    </location>
</feature>
<protein>
    <submittedName>
        <fullName evidence="2">Uncharacterized protein</fullName>
    </submittedName>
</protein>
<evidence type="ECO:0000313" key="3">
    <source>
        <dbReference type="Proteomes" id="UP000828390"/>
    </source>
</evidence>
<dbReference type="Gene3D" id="1.20.140.150">
    <property type="match status" value="1"/>
</dbReference>
<keyword evidence="1" id="KW-0472">Membrane</keyword>
<dbReference type="AlphaFoldDB" id="A0A9D4HYI0"/>
<dbReference type="Proteomes" id="UP000828390">
    <property type="component" value="Unassembled WGS sequence"/>
</dbReference>
<proteinExistence type="predicted"/>
<keyword evidence="1" id="KW-0812">Transmembrane</keyword>
<sequence length="73" mass="8393">MPFIEHVGYVMTALTLAAIFVTFVTPYWLVSEEADTRGEVHKGLLVICEKRSCYWIFEDRRVISVFPGIIDIV</sequence>
<gene>
    <name evidence="2" type="ORF">DPMN_046775</name>
</gene>
<comment type="caution">
    <text evidence="2">The sequence shown here is derived from an EMBL/GenBank/DDBJ whole genome shotgun (WGS) entry which is preliminary data.</text>
</comment>
<name>A0A9D4HYI0_DREPO</name>
<organism evidence="2 3">
    <name type="scientific">Dreissena polymorpha</name>
    <name type="common">Zebra mussel</name>
    <name type="synonym">Mytilus polymorpha</name>
    <dbReference type="NCBI Taxonomy" id="45954"/>
    <lineage>
        <taxon>Eukaryota</taxon>
        <taxon>Metazoa</taxon>
        <taxon>Spiralia</taxon>
        <taxon>Lophotrochozoa</taxon>
        <taxon>Mollusca</taxon>
        <taxon>Bivalvia</taxon>
        <taxon>Autobranchia</taxon>
        <taxon>Heteroconchia</taxon>
        <taxon>Euheterodonta</taxon>
        <taxon>Imparidentia</taxon>
        <taxon>Neoheterodontei</taxon>
        <taxon>Myida</taxon>
        <taxon>Dreissenoidea</taxon>
        <taxon>Dreissenidae</taxon>
        <taxon>Dreissena</taxon>
    </lineage>
</organism>
<reference evidence="2" key="2">
    <citation type="submission" date="2020-11" db="EMBL/GenBank/DDBJ databases">
        <authorList>
            <person name="McCartney M.A."/>
            <person name="Auch B."/>
            <person name="Kono T."/>
            <person name="Mallez S."/>
            <person name="Becker A."/>
            <person name="Gohl D.M."/>
            <person name="Silverstein K.A.T."/>
            <person name="Koren S."/>
            <person name="Bechman K.B."/>
            <person name="Herman A."/>
            <person name="Abrahante J.E."/>
            <person name="Garbe J."/>
        </authorList>
    </citation>
    <scope>NUCLEOTIDE SEQUENCE</scope>
    <source>
        <strain evidence="2">Duluth1</strain>
        <tissue evidence="2">Whole animal</tissue>
    </source>
</reference>
<dbReference type="EMBL" id="JAIWYP010000011">
    <property type="protein sequence ID" value="KAH3740080.1"/>
    <property type="molecule type" value="Genomic_DNA"/>
</dbReference>
<keyword evidence="3" id="KW-1185">Reference proteome</keyword>
<evidence type="ECO:0000256" key="1">
    <source>
        <dbReference type="SAM" id="Phobius"/>
    </source>
</evidence>
<evidence type="ECO:0000313" key="2">
    <source>
        <dbReference type="EMBL" id="KAH3740080.1"/>
    </source>
</evidence>